<accession>A0ABT0VIU6</accession>
<dbReference type="Pfam" id="PF00171">
    <property type="entry name" value="Aldedh"/>
    <property type="match status" value="1"/>
</dbReference>
<dbReference type="RefSeq" id="WP_205143669.1">
    <property type="nucleotide sequence ID" value="NZ_JAFBDN010000009.1"/>
</dbReference>
<keyword evidence="2 3" id="KW-0560">Oxidoreductase</keyword>
<dbReference type="InterPro" id="IPR016161">
    <property type="entry name" value="Ald_DH/histidinol_DH"/>
</dbReference>
<proteinExistence type="inferred from homology"/>
<dbReference type="InterPro" id="IPR016162">
    <property type="entry name" value="Ald_DH_N"/>
</dbReference>
<protein>
    <recommendedName>
        <fullName evidence="3">Aldehyde dehydrogenase</fullName>
    </recommendedName>
</protein>
<dbReference type="PANTHER" id="PTHR43570">
    <property type="entry name" value="ALDEHYDE DEHYDROGENASE"/>
    <property type="match status" value="1"/>
</dbReference>
<evidence type="ECO:0000313" key="8">
    <source>
        <dbReference type="Proteomes" id="UP001057481"/>
    </source>
</evidence>
<dbReference type="Proteomes" id="UP001057481">
    <property type="component" value="Unassembled WGS sequence"/>
</dbReference>
<dbReference type="SUPFAM" id="SSF53720">
    <property type="entry name" value="ALDH-like"/>
    <property type="match status" value="1"/>
</dbReference>
<dbReference type="PANTHER" id="PTHR43570:SF16">
    <property type="entry name" value="ALDEHYDE DEHYDROGENASE TYPE III, ISOFORM Q"/>
    <property type="match status" value="1"/>
</dbReference>
<comment type="caution">
    <text evidence="7">The sequence shown here is derived from an EMBL/GenBank/DDBJ whole genome shotgun (WGS) entry which is preliminary data.</text>
</comment>
<dbReference type="PROSITE" id="PS00070">
    <property type="entry name" value="ALDEHYDE_DEHYDR_CYS"/>
    <property type="match status" value="1"/>
</dbReference>
<sequence>MINEIEQSFIAQQQWFQKHRQLTAQERKRILKKLAKNIMKYTDDLYLAFEHDLGKSKTEVYTTEIGLILNNIRHLLKILPKFVQDKKVPTPLSLLGASSYIKYEPYGTVLIIGPFNYPFQLVFEPLIGAIAAGNTVIVKPSELTPNISQVISNILKSTFIEQQVICIEGGIVITTRLLKLNFDYIFFTGSEQVGKIVMQAASQHLTPLTLELGGKSPVIVTKHADIKLAARKIAWGKFMNAGQTCVAPDYVLIDDTVQSSFIAELKKVINDFYGSDPEQSPDFTRIINDKNWQRLNNLLSSGDILIGGQANKANRYIAPTVMNVNWDSLIMQAEIFGPILPIITFASTQSLEDAVITPLNKKPKPLALYIFSKNKAEQRQVINGISFGGGAINNTIMHMINENLPFGGVGAAGMGSYHGRESLKVFSHAKSILNSSRGIDFKFIYPPYSVNKLKIIQKILHK</sequence>
<dbReference type="InterPro" id="IPR029510">
    <property type="entry name" value="Ald_DH_CS_GLU"/>
</dbReference>
<dbReference type="InterPro" id="IPR016160">
    <property type="entry name" value="Ald_DH_CS_CYS"/>
</dbReference>
<evidence type="ECO:0000256" key="2">
    <source>
        <dbReference type="ARBA" id="ARBA00023002"/>
    </source>
</evidence>
<reference evidence="7" key="1">
    <citation type="submission" date="2021-04" db="EMBL/GenBank/DDBJ databases">
        <title>Taxonomic assessment of Weissella genus.</title>
        <authorList>
            <person name="Fanelli F."/>
            <person name="Chieffi D."/>
            <person name="Dell'Aquila A."/>
            <person name="Gyu-Sung C."/>
            <person name="Franz C.M.A.P."/>
            <person name="Fusco V."/>
        </authorList>
    </citation>
    <scope>NUCLEOTIDE SEQUENCE</scope>
    <source>
        <strain evidence="7">LMG 25373</strain>
    </source>
</reference>
<dbReference type="InterPro" id="IPR015590">
    <property type="entry name" value="Aldehyde_DH_dom"/>
</dbReference>
<evidence type="ECO:0000256" key="5">
    <source>
        <dbReference type="RuleBase" id="RU003345"/>
    </source>
</evidence>
<gene>
    <name evidence="7" type="ORF">KAK10_07525</name>
</gene>
<evidence type="ECO:0000313" key="7">
    <source>
        <dbReference type="EMBL" id="MCM2437757.1"/>
    </source>
</evidence>
<dbReference type="CDD" id="cd07136">
    <property type="entry name" value="ALDH_YwdH-P39616"/>
    <property type="match status" value="1"/>
</dbReference>
<name>A0ABT0VIU6_9LACO</name>
<dbReference type="Gene3D" id="3.40.309.10">
    <property type="entry name" value="Aldehyde Dehydrogenase, Chain A, domain 2"/>
    <property type="match status" value="1"/>
</dbReference>
<comment type="similarity">
    <text evidence="1 3 5">Belongs to the aldehyde dehydrogenase family.</text>
</comment>
<dbReference type="EMBL" id="JAGMVS010000068">
    <property type="protein sequence ID" value="MCM2437757.1"/>
    <property type="molecule type" value="Genomic_DNA"/>
</dbReference>
<evidence type="ECO:0000256" key="1">
    <source>
        <dbReference type="ARBA" id="ARBA00009986"/>
    </source>
</evidence>
<dbReference type="InterPro" id="IPR016163">
    <property type="entry name" value="Ald_DH_C"/>
</dbReference>
<dbReference type="InterPro" id="IPR012394">
    <property type="entry name" value="Aldehyde_DH_NAD(P)"/>
</dbReference>
<feature type="domain" description="Aldehyde dehydrogenase" evidence="6">
    <location>
        <begin position="9"/>
        <end position="432"/>
    </location>
</feature>
<evidence type="ECO:0000259" key="6">
    <source>
        <dbReference type="Pfam" id="PF00171"/>
    </source>
</evidence>
<dbReference type="PROSITE" id="PS00687">
    <property type="entry name" value="ALDEHYDE_DEHYDR_GLU"/>
    <property type="match status" value="1"/>
</dbReference>
<evidence type="ECO:0000256" key="3">
    <source>
        <dbReference type="PIRNR" id="PIRNR036492"/>
    </source>
</evidence>
<dbReference type="Gene3D" id="3.40.605.10">
    <property type="entry name" value="Aldehyde Dehydrogenase, Chain A, domain 1"/>
    <property type="match status" value="1"/>
</dbReference>
<dbReference type="PIRSF" id="PIRSF036492">
    <property type="entry name" value="ALDH"/>
    <property type="match status" value="1"/>
</dbReference>
<evidence type="ECO:0000256" key="4">
    <source>
        <dbReference type="PROSITE-ProRule" id="PRU10007"/>
    </source>
</evidence>
<organism evidence="7 8">
    <name type="scientific">Periweissella beninensis</name>
    <dbReference type="NCBI Taxonomy" id="504936"/>
    <lineage>
        <taxon>Bacteria</taxon>
        <taxon>Bacillati</taxon>
        <taxon>Bacillota</taxon>
        <taxon>Bacilli</taxon>
        <taxon>Lactobacillales</taxon>
        <taxon>Lactobacillaceae</taxon>
        <taxon>Periweissella</taxon>
    </lineage>
</organism>
<feature type="active site" evidence="4">
    <location>
        <position position="211"/>
    </location>
</feature>
<keyword evidence="8" id="KW-1185">Reference proteome</keyword>